<evidence type="ECO:0000256" key="2">
    <source>
        <dbReference type="ARBA" id="ARBA00022827"/>
    </source>
</evidence>
<reference evidence="5" key="1">
    <citation type="submission" date="2025-08" db="UniProtKB">
        <authorList>
            <consortium name="Ensembl"/>
        </authorList>
    </citation>
    <scope>IDENTIFICATION</scope>
</reference>
<feature type="signal peptide" evidence="3">
    <location>
        <begin position="1"/>
        <end position="16"/>
    </location>
</feature>
<dbReference type="Proteomes" id="UP000694388">
    <property type="component" value="Unplaced"/>
</dbReference>
<dbReference type="InterPro" id="IPR002937">
    <property type="entry name" value="Amino_oxidase"/>
</dbReference>
<keyword evidence="2" id="KW-0274">FAD</keyword>
<evidence type="ECO:0000256" key="1">
    <source>
        <dbReference type="ARBA" id="ARBA00022630"/>
    </source>
</evidence>
<dbReference type="SUPFAM" id="SSF51905">
    <property type="entry name" value="FAD/NAD(P)-binding domain"/>
    <property type="match status" value="1"/>
</dbReference>
<dbReference type="Gene3D" id="3.90.660.10">
    <property type="match status" value="1"/>
</dbReference>
<keyword evidence="6" id="KW-1185">Reference proteome</keyword>
<dbReference type="InterPro" id="IPR040174">
    <property type="entry name" value="RNLS"/>
</dbReference>
<name>A0A8C4X009_EPTBU</name>
<accession>A0A8C4X009</accession>
<sequence length="336" mass="37235">MGRVLVLGAGLTGALCCAMLRSPSLQVTVWEKEREAGGRMSNTHWESQIADLGAQYITRMPGTRQAHQGYYTELLEAGVLKPLEGLVEGMKNMELGTKHFVAPRGSSSIVNYFLEQSDANVKFGCHVTHVLLRDGELEVWTQNGAHDYFDTVILSVPTPQILLLQGDLAKSIPTQRSALQKVRYSSRFALVLFYNAGQELGVPWVMKYVTDSPIICFLSLDNRKRSCEPLGEAPVLVVHSSVHFGAEQSQCDVEEVAQLIQCELQRLLPHLPSHVHHKVHRWCHSQVTVPVDGSPGHLILHQRPLIACVGDYFTRSNFDGCIESALSLTSTLKSLL</sequence>
<dbReference type="Pfam" id="PF01593">
    <property type="entry name" value="Amino_oxidase"/>
    <property type="match status" value="1"/>
</dbReference>
<dbReference type="InterPro" id="IPR036188">
    <property type="entry name" value="FAD/NAD-bd_sf"/>
</dbReference>
<dbReference type="Gene3D" id="3.50.50.60">
    <property type="entry name" value="FAD/NAD(P)-binding domain"/>
    <property type="match status" value="1"/>
</dbReference>
<dbReference type="PANTHER" id="PTHR23357:SF1">
    <property type="entry name" value="RENALASE"/>
    <property type="match status" value="1"/>
</dbReference>
<evidence type="ECO:0000259" key="4">
    <source>
        <dbReference type="Pfam" id="PF01593"/>
    </source>
</evidence>
<dbReference type="GO" id="GO:0016651">
    <property type="term" value="F:oxidoreductase activity, acting on NAD(P)H"/>
    <property type="evidence" value="ECO:0007669"/>
    <property type="project" value="InterPro"/>
</dbReference>
<evidence type="ECO:0000256" key="3">
    <source>
        <dbReference type="SAM" id="SignalP"/>
    </source>
</evidence>
<dbReference type="GeneTree" id="ENSGT00390000016052"/>
<proteinExistence type="predicted"/>
<dbReference type="GO" id="GO:0005576">
    <property type="term" value="C:extracellular region"/>
    <property type="evidence" value="ECO:0007669"/>
    <property type="project" value="TreeGrafter"/>
</dbReference>
<organism evidence="5 6">
    <name type="scientific">Eptatretus burgeri</name>
    <name type="common">Inshore hagfish</name>
    <dbReference type="NCBI Taxonomy" id="7764"/>
    <lineage>
        <taxon>Eukaryota</taxon>
        <taxon>Metazoa</taxon>
        <taxon>Chordata</taxon>
        <taxon>Craniata</taxon>
        <taxon>Vertebrata</taxon>
        <taxon>Cyclostomata</taxon>
        <taxon>Myxini</taxon>
        <taxon>Myxiniformes</taxon>
        <taxon>Myxinidae</taxon>
        <taxon>Eptatretinae</taxon>
        <taxon>Eptatretus</taxon>
    </lineage>
</organism>
<feature type="domain" description="Amine oxidase" evidence="4">
    <location>
        <begin position="93"/>
        <end position="326"/>
    </location>
</feature>
<dbReference type="PANTHER" id="PTHR23357">
    <property type="entry name" value="RENALASE"/>
    <property type="match status" value="1"/>
</dbReference>
<keyword evidence="3" id="KW-0732">Signal</keyword>
<keyword evidence="1" id="KW-0285">Flavoprotein</keyword>
<dbReference type="AlphaFoldDB" id="A0A8C4X009"/>
<dbReference type="Ensembl" id="ENSEBUT00000023982.1">
    <property type="protein sequence ID" value="ENSEBUP00000023405.1"/>
    <property type="gene ID" value="ENSEBUG00000014410.1"/>
</dbReference>
<reference evidence="5" key="2">
    <citation type="submission" date="2025-09" db="UniProtKB">
        <authorList>
            <consortium name="Ensembl"/>
        </authorList>
    </citation>
    <scope>IDENTIFICATION</scope>
</reference>
<evidence type="ECO:0000313" key="5">
    <source>
        <dbReference type="Ensembl" id="ENSEBUP00000023405.1"/>
    </source>
</evidence>
<dbReference type="OMA" id="ICGGDAF"/>
<protein>
    <submittedName>
        <fullName evidence="5">Renalase, FAD-dependent amine oxidase</fullName>
    </submittedName>
</protein>
<feature type="chain" id="PRO_5034769951" evidence="3">
    <location>
        <begin position="17"/>
        <end position="336"/>
    </location>
</feature>
<evidence type="ECO:0000313" key="6">
    <source>
        <dbReference type="Proteomes" id="UP000694388"/>
    </source>
</evidence>
<dbReference type="Pfam" id="PF13450">
    <property type="entry name" value="NAD_binding_8"/>
    <property type="match status" value="1"/>
</dbReference>